<dbReference type="AlphaFoldDB" id="F7VHN6"/>
<evidence type="ECO:0000313" key="2">
    <source>
        <dbReference type="EMBL" id="GAA09881.1"/>
    </source>
</evidence>
<organism evidence="2 3">
    <name type="scientific">Acetobacter tropicalis NBRC 101654</name>
    <dbReference type="NCBI Taxonomy" id="749388"/>
    <lineage>
        <taxon>Bacteria</taxon>
        <taxon>Pseudomonadati</taxon>
        <taxon>Pseudomonadota</taxon>
        <taxon>Alphaproteobacteria</taxon>
        <taxon>Acetobacterales</taxon>
        <taxon>Acetobacteraceae</taxon>
        <taxon>Acetobacter</taxon>
    </lineage>
</organism>
<comment type="caution">
    <text evidence="2">The sequence shown here is derived from an EMBL/GenBank/DDBJ whole genome shotgun (WGS) entry which is preliminary data.</text>
</comment>
<feature type="compositionally biased region" description="Basic residues" evidence="1">
    <location>
        <begin position="1"/>
        <end position="16"/>
    </location>
</feature>
<dbReference type="Proteomes" id="UP000004319">
    <property type="component" value="Unassembled WGS sequence"/>
</dbReference>
<protein>
    <submittedName>
        <fullName evidence="2">Uncharacterized protein</fullName>
    </submittedName>
</protein>
<reference evidence="2 3" key="1">
    <citation type="journal article" date="2011" name="Biochem. Biophys. Res. Commun.">
        <title>Increased number of Arginine-based salt bridges contributes to the thermotolerance of thermotolerant acetic acid bacteria, Acetobacter tropicalis SKU1100.</title>
        <authorList>
            <person name="Matsutani M."/>
            <person name="Hirakawa H."/>
            <person name="Nishikura M."/>
            <person name="Soemphol W."/>
            <person name="Ali I.A.I."/>
            <person name="Yakushi T."/>
            <person name="Matsushita K."/>
        </authorList>
    </citation>
    <scope>NUCLEOTIDE SEQUENCE [LARGE SCALE GENOMIC DNA]</scope>
    <source>
        <strain evidence="2 3">NBRC 101654</strain>
    </source>
</reference>
<proteinExistence type="predicted"/>
<accession>F7VHN6</accession>
<evidence type="ECO:0000256" key="1">
    <source>
        <dbReference type="SAM" id="MobiDB-lite"/>
    </source>
</evidence>
<evidence type="ECO:0000313" key="3">
    <source>
        <dbReference type="Proteomes" id="UP000004319"/>
    </source>
</evidence>
<feature type="region of interest" description="Disordered" evidence="1">
    <location>
        <begin position="1"/>
        <end position="32"/>
    </location>
</feature>
<gene>
    <name evidence="2" type="ORF">ATPR_2885</name>
</gene>
<dbReference type="EMBL" id="BABS01000134">
    <property type="protein sequence ID" value="GAA09881.1"/>
    <property type="molecule type" value="Genomic_DNA"/>
</dbReference>
<name>F7VHN6_9PROT</name>
<sequence length="114" mass="12821">MSRNPRKSFLRSRRKSALSGAHPMPPKGRRGYAHEPAESLCRIRIFGTFFCLFSSCFLKEAVKKAALTDFRHGFPVVSDLKTISAPGGQGWRGRYAFMLSVIVPMPRFNKDKSA</sequence>